<protein>
    <submittedName>
        <fullName evidence="3">Uncharacterized protein</fullName>
    </submittedName>
</protein>
<evidence type="ECO:0000313" key="3">
    <source>
        <dbReference type="EMBL" id="KEQ99391.1"/>
    </source>
</evidence>
<dbReference type="GeneID" id="25362277"/>
<feature type="region of interest" description="Disordered" evidence="1">
    <location>
        <begin position="1"/>
        <end position="23"/>
    </location>
</feature>
<feature type="compositionally biased region" description="Gly residues" evidence="1">
    <location>
        <begin position="169"/>
        <end position="184"/>
    </location>
</feature>
<organism evidence="3 4">
    <name type="scientific">Aureobasidium subglaciale (strain EXF-2481)</name>
    <name type="common">Aureobasidium pullulans var. subglaciale</name>
    <dbReference type="NCBI Taxonomy" id="1043005"/>
    <lineage>
        <taxon>Eukaryota</taxon>
        <taxon>Fungi</taxon>
        <taxon>Dikarya</taxon>
        <taxon>Ascomycota</taxon>
        <taxon>Pezizomycotina</taxon>
        <taxon>Dothideomycetes</taxon>
        <taxon>Dothideomycetidae</taxon>
        <taxon>Dothideales</taxon>
        <taxon>Saccotheciaceae</taxon>
        <taxon>Aureobasidium</taxon>
    </lineage>
</organism>
<sequence>MRRSRASISSSSDQPWWQNSSDSQRAAGSALTASLGGAPNSGTSQRYTTIFLTRTQYTTYIYSNSPSTRSSGTATSRSPSSSHSMSRGSSRLTLASSWSALFTYQPTTFSTTTTATVTTHSTTTVRTIIYITSTRTVQVESSAATTGATTAAQDTTATTLATASSSTGGAAGGGRSSDGNGGSHGSSLVSPDGSSNHSAAIAGGMTGSLAGIALIGLLFLVFFRRRKRQIPYQEKDTVSGQPRMSSSSQALPIFLAAHSNRNRNRDKQDTAADRLPVIDHNLIHMDVGHWDRPYVHEDHHLRDNNSPLRLMNPDPTPTPPVVFRSPSYSPSPDTAPNKSHGFLHKQRSALTAAILSIKRSFSSQDVATRHASDESYLQPSAHSSAHPSPLHIQNKNTNKLTMPSEAILAGISDSRPMSSQSAMSNNTIIRHKAPDDPFVTSAPATPNSPLPNCLQPGHGIARRDFLAPPPLRTRIPIQASPTPRHGAVSPISRSNSDCSTRFESWSPTRSEVSSVSVRSGPFDLATASVVDGESGRQAPTPSRGQREQTPNWEVHVLSGT</sequence>
<feature type="region of interest" description="Disordered" evidence="1">
    <location>
        <begin position="372"/>
        <end position="396"/>
    </location>
</feature>
<feature type="compositionally biased region" description="Polar residues" evidence="1">
    <location>
        <begin position="13"/>
        <end position="23"/>
    </location>
</feature>
<feature type="transmembrane region" description="Helical" evidence="2">
    <location>
        <begin position="199"/>
        <end position="223"/>
    </location>
</feature>
<feature type="compositionally biased region" description="Low complexity" evidence="1">
    <location>
        <begin position="65"/>
        <end position="89"/>
    </location>
</feature>
<evidence type="ECO:0000256" key="1">
    <source>
        <dbReference type="SAM" id="MobiDB-lite"/>
    </source>
</evidence>
<dbReference type="STRING" id="1043005.A0A074ZLV9"/>
<reference evidence="3 4" key="1">
    <citation type="journal article" date="2014" name="BMC Genomics">
        <title>Genome sequencing of four Aureobasidium pullulans varieties: biotechnological potential, stress tolerance, and description of new species.</title>
        <authorList>
            <person name="Gostin Ar C."/>
            <person name="Ohm R.A."/>
            <person name="Kogej T."/>
            <person name="Sonjak S."/>
            <person name="Turk M."/>
            <person name="Zajc J."/>
            <person name="Zalar P."/>
            <person name="Grube M."/>
            <person name="Sun H."/>
            <person name="Han J."/>
            <person name="Sharma A."/>
            <person name="Chiniquy J."/>
            <person name="Ngan C.Y."/>
            <person name="Lipzen A."/>
            <person name="Barry K."/>
            <person name="Grigoriev I.V."/>
            <person name="Gunde-Cimerman N."/>
        </authorList>
    </citation>
    <scope>NUCLEOTIDE SEQUENCE [LARGE SCALE GENOMIC DNA]</scope>
    <source>
        <strain evidence="3 4">EXF-2481</strain>
    </source>
</reference>
<keyword evidence="2" id="KW-1133">Transmembrane helix</keyword>
<feature type="compositionally biased region" description="Polar residues" evidence="1">
    <location>
        <begin position="491"/>
        <end position="502"/>
    </location>
</feature>
<dbReference type="HOGENOM" id="CLU_487418_0_0_1"/>
<feature type="region of interest" description="Disordered" evidence="1">
    <location>
        <begin position="474"/>
        <end position="560"/>
    </location>
</feature>
<dbReference type="AlphaFoldDB" id="A0A074ZLV9"/>
<feature type="compositionally biased region" description="Low complexity" evidence="1">
    <location>
        <begin position="141"/>
        <end position="168"/>
    </location>
</feature>
<dbReference type="RefSeq" id="XP_013348367.1">
    <property type="nucleotide sequence ID" value="XM_013492913.1"/>
</dbReference>
<keyword evidence="2" id="KW-0472">Membrane</keyword>
<keyword evidence="2" id="KW-0812">Transmembrane</keyword>
<dbReference type="Proteomes" id="UP000030641">
    <property type="component" value="Unassembled WGS sequence"/>
</dbReference>
<dbReference type="EMBL" id="KL584750">
    <property type="protein sequence ID" value="KEQ99391.1"/>
    <property type="molecule type" value="Genomic_DNA"/>
</dbReference>
<dbReference type="OMA" id="RECIATY"/>
<keyword evidence="4" id="KW-1185">Reference proteome</keyword>
<dbReference type="OrthoDB" id="3929088at2759"/>
<accession>A0A074ZLV9</accession>
<dbReference type="CDD" id="cd12087">
    <property type="entry name" value="TM_EGFR-like"/>
    <property type="match status" value="1"/>
</dbReference>
<feature type="compositionally biased region" description="Low complexity" evidence="1">
    <location>
        <begin position="379"/>
        <end position="389"/>
    </location>
</feature>
<evidence type="ECO:0000313" key="4">
    <source>
        <dbReference type="Proteomes" id="UP000030641"/>
    </source>
</evidence>
<feature type="compositionally biased region" description="Low complexity" evidence="1">
    <location>
        <begin position="503"/>
        <end position="519"/>
    </location>
</feature>
<proteinExistence type="predicted"/>
<feature type="region of interest" description="Disordered" evidence="1">
    <location>
        <begin position="63"/>
        <end position="89"/>
    </location>
</feature>
<name>A0A074ZLV9_AURSE</name>
<feature type="compositionally biased region" description="Polar residues" evidence="1">
    <location>
        <begin position="537"/>
        <end position="551"/>
    </location>
</feature>
<feature type="compositionally biased region" description="Low complexity" evidence="1">
    <location>
        <begin position="1"/>
        <end position="12"/>
    </location>
</feature>
<evidence type="ECO:0000256" key="2">
    <source>
        <dbReference type="SAM" id="Phobius"/>
    </source>
</evidence>
<dbReference type="InParanoid" id="A0A074ZLV9"/>
<gene>
    <name evidence="3" type="ORF">AUEXF2481DRAFT_174144</name>
</gene>
<feature type="region of interest" description="Disordered" evidence="1">
    <location>
        <begin position="141"/>
        <end position="194"/>
    </location>
</feature>